<dbReference type="InterPro" id="IPR010982">
    <property type="entry name" value="Lambda_DNA-bd_dom_sf"/>
</dbReference>
<comment type="caution">
    <text evidence="2">The sequence shown here is derived from an EMBL/GenBank/DDBJ whole genome shotgun (WGS) entry which is preliminary data.</text>
</comment>
<dbReference type="PROSITE" id="PS50943">
    <property type="entry name" value="HTH_CROC1"/>
    <property type="match status" value="1"/>
</dbReference>
<dbReference type="GO" id="GO:0003677">
    <property type="term" value="F:DNA binding"/>
    <property type="evidence" value="ECO:0007669"/>
    <property type="project" value="InterPro"/>
</dbReference>
<proteinExistence type="predicted"/>
<accession>A0A7C4AFT4</accession>
<gene>
    <name evidence="2" type="ORF">ENR59_01815</name>
</gene>
<feature type="domain" description="HTH cro/C1-type" evidence="1">
    <location>
        <begin position="21"/>
        <end position="52"/>
    </location>
</feature>
<reference evidence="2" key="1">
    <citation type="journal article" date="2020" name="mSystems">
        <title>Genome- and Community-Level Interaction Insights into Carbon Utilization and Element Cycling Functions of Hydrothermarchaeota in Hydrothermal Sediment.</title>
        <authorList>
            <person name="Zhou Z."/>
            <person name="Liu Y."/>
            <person name="Xu W."/>
            <person name="Pan J."/>
            <person name="Luo Z.H."/>
            <person name="Li M."/>
        </authorList>
    </citation>
    <scope>NUCLEOTIDE SEQUENCE [LARGE SCALE GENOMIC DNA]</scope>
    <source>
        <strain evidence="2">SpSt-413</strain>
    </source>
</reference>
<sequence>MAKESLPESAANALVKLGQDIRAARIRRRITAQELARRALTSRLSITRLENGHPGVSLGILAHVLWVLELEANLGAVADPQNDRLGTLLAVDKLPRTARRKREDDALYDF</sequence>
<dbReference type="InterPro" id="IPR001387">
    <property type="entry name" value="Cro/C1-type_HTH"/>
</dbReference>
<evidence type="ECO:0000259" key="1">
    <source>
        <dbReference type="PROSITE" id="PS50943"/>
    </source>
</evidence>
<organism evidence="2">
    <name type="scientific">Fundidesulfovibrio putealis</name>
    <dbReference type="NCBI Taxonomy" id="270496"/>
    <lineage>
        <taxon>Bacteria</taxon>
        <taxon>Pseudomonadati</taxon>
        <taxon>Thermodesulfobacteriota</taxon>
        <taxon>Desulfovibrionia</taxon>
        <taxon>Desulfovibrionales</taxon>
        <taxon>Desulfovibrionaceae</taxon>
        <taxon>Fundidesulfovibrio</taxon>
    </lineage>
</organism>
<dbReference type="SUPFAM" id="SSF47413">
    <property type="entry name" value="lambda repressor-like DNA-binding domains"/>
    <property type="match status" value="1"/>
</dbReference>
<dbReference type="AlphaFoldDB" id="A0A7C4AFT4"/>
<name>A0A7C4AFT4_9BACT</name>
<protein>
    <recommendedName>
        <fullName evidence="1">HTH cro/C1-type domain-containing protein</fullName>
    </recommendedName>
</protein>
<dbReference type="Gene3D" id="1.10.260.40">
    <property type="entry name" value="lambda repressor-like DNA-binding domains"/>
    <property type="match status" value="1"/>
</dbReference>
<evidence type="ECO:0000313" key="2">
    <source>
        <dbReference type="EMBL" id="HGG91673.1"/>
    </source>
</evidence>
<dbReference type="EMBL" id="DSRP01000126">
    <property type="protein sequence ID" value="HGG91673.1"/>
    <property type="molecule type" value="Genomic_DNA"/>
</dbReference>